<evidence type="ECO:0000256" key="1">
    <source>
        <dbReference type="SAM" id="SignalP"/>
    </source>
</evidence>
<keyword evidence="3" id="KW-1185">Reference proteome</keyword>
<organism evidence="2 3">
    <name type="scientific">Pseudomonas viciae</name>
    <dbReference type="NCBI Taxonomy" id="2505979"/>
    <lineage>
        <taxon>Bacteria</taxon>
        <taxon>Pseudomonadati</taxon>
        <taxon>Pseudomonadota</taxon>
        <taxon>Gammaproteobacteria</taxon>
        <taxon>Pseudomonadales</taxon>
        <taxon>Pseudomonadaceae</taxon>
        <taxon>Pseudomonas</taxon>
    </lineage>
</organism>
<evidence type="ECO:0000313" key="2">
    <source>
        <dbReference type="EMBL" id="WGO96449.1"/>
    </source>
</evidence>
<sequence>MKPIFAAALFLVASVAQAEEVVPNLRVPPGGEVACLPFPTIKALNRDTMYKDGKPVSTSRVTCIVIDNQALPKHSEFIGHQTAGPVPNSYTFVWDQLKFPHGFLVRADNGQSPLSTTEDDSGTLKITFENGLEMSLAGELGEMLQP</sequence>
<dbReference type="Proteomes" id="UP001227386">
    <property type="component" value="Plasmid unnamed"/>
</dbReference>
<feature type="signal peptide" evidence="1">
    <location>
        <begin position="1"/>
        <end position="18"/>
    </location>
</feature>
<protein>
    <submittedName>
        <fullName evidence="2">Uncharacterized protein</fullName>
    </submittedName>
</protein>
<dbReference type="EMBL" id="CP123772">
    <property type="protein sequence ID" value="WGO96449.1"/>
    <property type="molecule type" value="Genomic_DNA"/>
</dbReference>
<dbReference type="RefSeq" id="WP_280945030.1">
    <property type="nucleotide sequence ID" value="NZ_CP123772.1"/>
</dbReference>
<keyword evidence="2" id="KW-0614">Plasmid</keyword>
<name>A0ABY8PMQ8_9PSED</name>
<gene>
    <name evidence="2" type="ORF">QCD61_28210</name>
</gene>
<feature type="chain" id="PRO_5046369635" evidence="1">
    <location>
        <begin position="19"/>
        <end position="146"/>
    </location>
</feature>
<keyword evidence="1" id="KW-0732">Signal</keyword>
<evidence type="ECO:0000313" key="3">
    <source>
        <dbReference type="Proteomes" id="UP001227386"/>
    </source>
</evidence>
<reference evidence="2 3" key="1">
    <citation type="journal article" date="2012" name="Appl. Soil Ecol.">
        <title>Isolation and characterization of new plant growth-promoting bacterial endophytes.</title>
        <authorList>
            <person name="Rashid S."/>
            <person name="Charles T.C."/>
            <person name="Glick B.R."/>
        </authorList>
    </citation>
    <scope>NUCLEOTIDE SEQUENCE [LARGE SCALE GENOMIC DNA]</scope>
    <source>
        <strain evidence="2 3">YsS1</strain>
        <plasmid evidence="2 3">unnamed</plasmid>
    </source>
</reference>
<proteinExistence type="predicted"/>
<accession>A0ABY8PMQ8</accession>
<geneLocation type="plasmid" evidence="2 3">
    <name>unnamed</name>
</geneLocation>